<comment type="caution">
    <text evidence="5">The sequence shown here is derived from an EMBL/GenBank/DDBJ whole genome shotgun (WGS) entry which is preliminary data.</text>
</comment>
<dbReference type="Gene3D" id="3.40.50.1820">
    <property type="entry name" value="alpha/beta hydrolase"/>
    <property type="match status" value="1"/>
</dbReference>
<keyword evidence="3" id="KW-0732">Signal</keyword>
<dbReference type="GO" id="GO:0016787">
    <property type="term" value="F:hydrolase activity"/>
    <property type="evidence" value="ECO:0007669"/>
    <property type="project" value="UniProtKB-KW"/>
</dbReference>
<accession>A0A3M8T1E3</accession>
<dbReference type="PROSITE" id="PS00122">
    <property type="entry name" value="CARBOXYLESTERASE_B_1"/>
    <property type="match status" value="1"/>
</dbReference>
<name>A0A3M8T1E3_9ACTN</name>
<reference evidence="5 6" key="1">
    <citation type="submission" date="2018-11" db="EMBL/GenBank/DDBJ databases">
        <title>The Potential of Streptomyces as Biocontrol Agents against the Tomato grey mould, Botrytis cinerea (Gray mold) Frontiers in Microbiology.</title>
        <authorList>
            <person name="Li D."/>
        </authorList>
    </citation>
    <scope>NUCLEOTIDE SEQUENCE [LARGE SCALE GENOMIC DNA]</scope>
    <source>
        <strain evidence="5 6">NEAU-LD23</strain>
    </source>
</reference>
<dbReference type="RefSeq" id="WP_123107428.1">
    <property type="nucleotide sequence ID" value="NZ_RIBZ01000818.1"/>
</dbReference>
<proteinExistence type="inferred from homology"/>
<dbReference type="EC" id="3.1.1.-" evidence="3"/>
<sequence>MIRRVLAAAVSLAALATVPSAAPTVSRPLTVATAKGVVEGAAANGVGRFLGIPYAAPPVGDRRWQPPAPASAWPGVRSADRPGAACAQTATGGGAGTSEDCLHLNVYAPERRTDRPLPVLFWIHGGGFMSGSGDLYDGSQLARTNNIVVVTVNYRLGVFGFLDLPGLSARGGGNYGLLDQQAALRWTQRNIAAFGGDPGRVTVSGESAGGQSVCALMASPPARGLFDRAIMQSGGCPSLTSAQATARGKSYATAAGCGDSAAAVSCLRAKRPDELLAAGRDFGGILNGPLPVSGVPELPVAPGVAVRSGRFADVPLLIGTNRDEIRKWALPFAHASKEQYERVIGQQFGPHAAGVLARYPYDARNRTYGAAYPLGALWTDSSVFYGMGGCQYQRLADQFASRQPRTYFYEFGDRNPPSHSPAQPGFAAGAAHAAELPYLWPSMSPTPLTPEQRQLSRAMMRYWGAFVRDGRPTTDHQAPWPSYRDAKLMSLLPGDRSRAVNSGAYAARHQCSFWNGIDYDWLTTDPMYLARRAGVSAR</sequence>
<feature type="signal peptide" evidence="3">
    <location>
        <begin position="1"/>
        <end position="21"/>
    </location>
</feature>
<dbReference type="PANTHER" id="PTHR11559">
    <property type="entry name" value="CARBOXYLESTERASE"/>
    <property type="match status" value="1"/>
</dbReference>
<evidence type="ECO:0000256" key="1">
    <source>
        <dbReference type="ARBA" id="ARBA00005964"/>
    </source>
</evidence>
<dbReference type="InterPro" id="IPR002018">
    <property type="entry name" value="CarbesteraseB"/>
</dbReference>
<evidence type="ECO:0000256" key="2">
    <source>
        <dbReference type="ARBA" id="ARBA00022801"/>
    </source>
</evidence>
<dbReference type="Pfam" id="PF00135">
    <property type="entry name" value="COesterase"/>
    <property type="match status" value="1"/>
</dbReference>
<dbReference type="InterPro" id="IPR050309">
    <property type="entry name" value="Type-B_Carboxylest/Lipase"/>
</dbReference>
<keyword evidence="2 3" id="KW-0378">Hydrolase</keyword>
<dbReference type="EMBL" id="RIBZ01000818">
    <property type="protein sequence ID" value="RNF87447.1"/>
    <property type="molecule type" value="Genomic_DNA"/>
</dbReference>
<dbReference type="SUPFAM" id="SSF53474">
    <property type="entry name" value="alpha/beta-Hydrolases"/>
    <property type="match status" value="1"/>
</dbReference>
<feature type="chain" id="PRO_5017846926" description="Carboxylic ester hydrolase" evidence="3">
    <location>
        <begin position="22"/>
        <end position="538"/>
    </location>
</feature>
<evidence type="ECO:0000313" key="5">
    <source>
        <dbReference type="EMBL" id="RNF87447.1"/>
    </source>
</evidence>
<protein>
    <recommendedName>
        <fullName evidence="3">Carboxylic ester hydrolase</fullName>
        <ecNumber evidence="3">3.1.1.-</ecNumber>
    </recommendedName>
</protein>
<evidence type="ECO:0000256" key="3">
    <source>
        <dbReference type="RuleBase" id="RU361235"/>
    </source>
</evidence>
<keyword evidence="6" id="KW-1185">Reference proteome</keyword>
<feature type="domain" description="Carboxylesterase type B" evidence="4">
    <location>
        <begin position="30"/>
        <end position="502"/>
    </location>
</feature>
<dbReference type="Proteomes" id="UP000275401">
    <property type="component" value="Unassembled WGS sequence"/>
</dbReference>
<dbReference type="InterPro" id="IPR029058">
    <property type="entry name" value="AB_hydrolase_fold"/>
</dbReference>
<evidence type="ECO:0000259" key="4">
    <source>
        <dbReference type="Pfam" id="PF00135"/>
    </source>
</evidence>
<evidence type="ECO:0000313" key="6">
    <source>
        <dbReference type="Proteomes" id="UP000275401"/>
    </source>
</evidence>
<gene>
    <name evidence="5" type="ORF">EEJ42_42155</name>
</gene>
<dbReference type="AlphaFoldDB" id="A0A3M8T1E3"/>
<organism evidence="5 6">
    <name type="scientific">Streptomyces botrytidirepellens</name>
    <dbReference type="NCBI Taxonomy" id="2486417"/>
    <lineage>
        <taxon>Bacteria</taxon>
        <taxon>Bacillati</taxon>
        <taxon>Actinomycetota</taxon>
        <taxon>Actinomycetes</taxon>
        <taxon>Kitasatosporales</taxon>
        <taxon>Streptomycetaceae</taxon>
        <taxon>Streptomyces</taxon>
    </lineage>
</organism>
<dbReference type="InterPro" id="IPR019826">
    <property type="entry name" value="Carboxylesterase_B_AS"/>
</dbReference>
<comment type="similarity">
    <text evidence="1 3">Belongs to the type-B carboxylesterase/lipase family.</text>
</comment>